<evidence type="ECO:0000313" key="1">
    <source>
        <dbReference type="EMBL" id="SJZ61937.1"/>
    </source>
</evidence>
<dbReference type="RefSeq" id="WP_078768590.1">
    <property type="nucleotide sequence ID" value="NZ_FUWW01000011.1"/>
</dbReference>
<dbReference type="OrthoDB" id="1733421at2"/>
<name>A0A1T4M4Y5_9FIRM</name>
<keyword evidence="2" id="KW-1185">Reference proteome</keyword>
<accession>A0A1T4M4Y5</accession>
<dbReference type="EMBL" id="FUWW01000011">
    <property type="protein sequence ID" value="SJZ61937.1"/>
    <property type="molecule type" value="Genomic_DNA"/>
</dbReference>
<proteinExistence type="predicted"/>
<dbReference type="STRING" id="290054.SAMN02745114_01112"/>
<dbReference type="AlphaFoldDB" id="A0A1T4M4Y5"/>
<organism evidence="1 2">
    <name type="scientific">Eubacterium coprostanoligenes</name>
    <dbReference type="NCBI Taxonomy" id="290054"/>
    <lineage>
        <taxon>Bacteria</taxon>
        <taxon>Bacillati</taxon>
        <taxon>Bacillota</taxon>
        <taxon>Clostridia</taxon>
        <taxon>Eubacteriales</taxon>
        <taxon>Eubacteriaceae</taxon>
        <taxon>Eubacterium</taxon>
    </lineage>
</organism>
<protein>
    <submittedName>
        <fullName evidence="1">Uncharacterized protein</fullName>
    </submittedName>
</protein>
<reference evidence="1 2" key="1">
    <citation type="submission" date="2017-02" db="EMBL/GenBank/DDBJ databases">
        <authorList>
            <person name="Peterson S.W."/>
        </authorList>
    </citation>
    <scope>NUCLEOTIDE SEQUENCE [LARGE SCALE GENOMIC DNA]</scope>
    <source>
        <strain evidence="1 2">ATCC 51222</strain>
    </source>
</reference>
<dbReference type="Proteomes" id="UP000190657">
    <property type="component" value="Unassembled WGS sequence"/>
</dbReference>
<gene>
    <name evidence="1" type="ORF">SAMN02745114_01112</name>
</gene>
<evidence type="ECO:0000313" key="2">
    <source>
        <dbReference type="Proteomes" id="UP000190657"/>
    </source>
</evidence>
<sequence length="268" mass="29624">MPDNPIIKNCNRQINEAVCIDTKRIYDSCVSKDCLEDLRVTFFGASQRLIDEATTVKCRSCVIKAVSIDVDEVPFNRGFYSANVHFYFMLCFDCYNAPCSTPQVAVGYTDFEKKCILYGSEGDVKIFTSNLCDERTDCPEAPQYTNPTAKVQAVDPVVLSSEVVETCNCPVPLCTCFPQSIMQGSNEGGIPVASSRAVLVTLGLFSIVQMERDVQMTIPAYDFCIPDRECNCSTQDPCSAFQGVEFPVDEFFPPEKPEGCSCPGVIEK</sequence>